<dbReference type="Proteomes" id="UP000572212">
    <property type="component" value="Unassembled WGS sequence"/>
</dbReference>
<evidence type="ECO:0000313" key="1">
    <source>
        <dbReference type="EMBL" id="MBB6513584.1"/>
    </source>
</evidence>
<dbReference type="AlphaFoldDB" id="A0A841RRL5"/>
<keyword evidence="2" id="KW-1185">Reference proteome</keyword>
<evidence type="ECO:0000313" key="2">
    <source>
        <dbReference type="Proteomes" id="UP000572212"/>
    </source>
</evidence>
<accession>A0A841RRL5</accession>
<proteinExistence type="predicted"/>
<gene>
    <name evidence="1" type="ORF">GGQ92_002396</name>
</gene>
<sequence>MANFQKFAQVDNMEVFVYPGMVSVEPELFIMDGKKKVTITLNSNIYENDLGEFMLHTGLSGDYRDAANKVMRELAAEVEHVESFIKYTLKHEYKVKLMSIIEEEVKQGRYYKF</sequence>
<protein>
    <submittedName>
        <fullName evidence="1">Uncharacterized protein</fullName>
    </submittedName>
</protein>
<comment type="caution">
    <text evidence="1">The sequence shown here is derived from an EMBL/GenBank/DDBJ whole genome shotgun (WGS) entry which is preliminary data.</text>
</comment>
<reference evidence="1 2" key="1">
    <citation type="submission" date="2020-08" db="EMBL/GenBank/DDBJ databases">
        <title>Genomic Encyclopedia of Type Strains, Phase IV (KMG-IV): sequencing the most valuable type-strain genomes for metagenomic binning, comparative biology and taxonomic classification.</title>
        <authorList>
            <person name="Goeker M."/>
        </authorList>
    </citation>
    <scope>NUCLEOTIDE SEQUENCE [LARGE SCALE GENOMIC DNA]</scope>
    <source>
        <strain evidence="1 2">DSM 11805</strain>
    </source>
</reference>
<dbReference type="RefSeq" id="WP_184249026.1">
    <property type="nucleotide sequence ID" value="NZ_BAAACU010000005.1"/>
</dbReference>
<organism evidence="1 2">
    <name type="scientific">Gracilibacillus halotolerans</name>
    <dbReference type="NCBI Taxonomy" id="74386"/>
    <lineage>
        <taxon>Bacteria</taxon>
        <taxon>Bacillati</taxon>
        <taxon>Bacillota</taxon>
        <taxon>Bacilli</taxon>
        <taxon>Bacillales</taxon>
        <taxon>Bacillaceae</taxon>
        <taxon>Gracilibacillus</taxon>
    </lineage>
</organism>
<dbReference type="EMBL" id="JACHON010000013">
    <property type="protein sequence ID" value="MBB6513584.1"/>
    <property type="molecule type" value="Genomic_DNA"/>
</dbReference>
<name>A0A841RRL5_9BACI</name>